<dbReference type="EC" id="3.2.1.23" evidence="5 10"/>
<gene>
    <name evidence="12" type="ORF">MQE35_00830</name>
</gene>
<proteinExistence type="inferred from homology"/>
<dbReference type="AlphaFoldDB" id="A0A9E7A163"/>
<dbReference type="InterPro" id="IPR014718">
    <property type="entry name" value="GH-type_carb-bd"/>
</dbReference>
<dbReference type="PANTHER" id="PTHR46323">
    <property type="entry name" value="BETA-GALACTOSIDASE"/>
    <property type="match status" value="1"/>
</dbReference>
<dbReference type="SUPFAM" id="SSF74650">
    <property type="entry name" value="Galactose mutarotase-like"/>
    <property type="match status" value="1"/>
</dbReference>
<organism evidence="12 13">
    <name type="scientific">Abyssalbus ytuae</name>
    <dbReference type="NCBI Taxonomy" id="2926907"/>
    <lineage>
        <taxon>Bacteria</taxon>
        <taxon>Pseudomonadati</taxon>
        <taxon>Bacteroidota</taxon>
        <taxon>Flavobacteriia</taxon>
        <taxon>Flavobacteriales</taxon>
        <taxon>Flavobacteriaceae</taxon>
        <taxon>Abyssalbus</taxon>
    </lineage>
</organism>
<dbReference type="InterPro" id="IPR006104">
    <property type="entry name" value="Glyco_hydro_2_N"/>
</dbReference>
<dbReference type="Pfam" id="PF02929">
    <property type="entry name" value="Bgal_small_N"/>
    <property type="match status" value="1"/>
</dbReference>
<dbReference type="SUPFAM" id="SSF51445">
    <property type="entry name" value="(Trans)glycosidases"/>
    <property type="match status" value="1"/>
</dbReference>
<evidence type="ECO:0000256" key="6">
    <source>
        <dbReference type="ARBA" id="ARBA00022801"/>
    </source>
</evidence>
<evidence type="ECO:0000259" key="11">
    <source>
        <dbReference type="SMART" id="SM01038"/>
    </source>
</evidence>
<dbReference type="PROSITE" id="PS00608">
    <property type="entry name" value="GLYCOSYL_HYDROL_F2_2"/>
    <property type="match status" value="1"/>
</dbReference>
<dbReference type="GO" id="GO:0004565">
    <property type="term" value="F:beta-galactosidase activity"/>
    <property type="evidence" value="ECO:0007669"/>
    <property type="project" value="UniProtKB-EC"/>
</dbReference>
<dbReference type="InterPro" id="IPR023232">
    <property type="entry name" value="Glyco_hydro_2_AS"/>
</dbReference>
<dbReference type="SUPFAM" id="SSF49785">
    <property type="entry name" value="Galactose-binding domain-like"/>
    <property type="match status" value="1"/>
</dbReference>
<protein>
    <recommendedName>
        <fullName evidence="5 10">Beta-galactosidase</fullName>
        <ecNumber evidence="5 10">3.2.1.23</ecNumber>
    </recommendedName>
    <alternativeName>
        <fullName evidence="9 10">Lactase</fullName>
    </alternativeName>
</protein>
<dbReference type="GO" id="GO:0005990">
    <property type="term" value="P:lactose catabolic process"/>
    <property type="evidence" value="ECO:0007669"/>
    <property type="project" value="TreeGrafter"/>
</dbReference>
<evidence type="ECO:0000256" key="1">
    <source>
        <dbReference type="ARBA" id="ARBA00001412"/>
    </source>
</evidence>
<evidence type="ECO:0000256" key="10">
    <source>
        <dbReference type="RuleBase" id="RU361154"/>
    </source>
</evidence>
<dbReference type="KEGG" id="fbm:MQE35_00830"/>
<comment type="similarity">
    <text evidence="3 10">Belongs to the glycosyl hydrolase 2 family.</text>
</comment>
<dbReference type="InterPro" id="IPR036156">
    <property type="entry name" value="Beta-gal/glucu_dom_sf"/>
</dbReference>
<dbReference type="Proteomes" id="UP000831290">
    <property type="component" value="Chromosome"/>
</dbReference>
<dbReference type="Pfam" id="PF00703">
    <property type="entry name" value="Glyco_hydro_2"/>
    <property type="match status" value="1"/>
</dbReference>
<dbReference type="PANTHER" id="PTHR46323:SF2">
    <property type="entry name" value="BETA-GALACTOSIDASE"/>
    <property type="match status" value="1"/>
</dbReference>
<evidence type="ECO:0000256" key="5">
    <source>
        <dbReference type="ARBA" id="ARBA00012756"/>
    </source>
</evidence>
<dbReference type="Gene3D" id="2.70.98.10">
    <property type="match status" value="1"/>
</dbReference>
<keyword evidence="6 10" id="KW-0378">Hydrolase</keyword>
<accession>A0A9E7A163</accession>
<dbReference type="InterPro" id="IPR006101">
    <property type="entry name" value="Glyco_hydro_2"/>
</dbReference>
<dbReference type="PRINTS" id="PR00132">
    <property type="entry name" value="GLHYDRLASE2"/>
</dbReference>
<keyword evidence="8 10" id="KW-0326">Glycosidase</keyword>
<comment type="cofactor">
    <cofactor evidence="2">
        <name>Ca(2+)</name>
        <dbReference type="ChEBI" id="CHEBI:29108"/>
    </cofactor>
</comment>
<reference evidence="12" key="1">
    <citation type="submission" date="2022-03" db="EMBL/GenBank/DDBJ databases">
        <title>Description of Abyssus ytuae gen. nov., sp. nov., a novel member of the family Flavobacteriaceae isolated from the sediment of Mariana Trench.</title>
        <authorList>
            <person name="Zhang J."/>
            <person name="Xu X."/>
        </authorList>
    </citation>
    <scope>NUCLEOTIDE SEQUENCE</scope>
    <source>
        <strain evidence="12">MT3330</strain>
    </source>
</reference>
<dbReference type="Pfam" id="PF02836">
    <property type="entry name" value="Glyco_hydro_2_C"/>
    <property type="match status" value="1"/>
</dbReference>
<comment type="subunit">
    <text evidence="4">Monomer.</text>
</comment>
<dbReference type="PROSITE" id="PS00719">
    <property type="entry name" value="GLYCOSYL_HYDROL_F2_1"/>
    <property type="match status" value="1"/>
</dbReference>
<evidence type="ECO:0000256" key="7">
    <source>
        <dbReference type="ARBA" id="ARBA00022837"/>
    </source>
</evidence>
<name>A0A9E7A163_9FLAO</name>
<evidence type="ECO:0000256" key="2">
    <source>
        <dbReference type="ARBA" id="ARBA00001913"/>
    </source>
</evidence>
<evidence type="ECO:0000256" key="9">
    <source>
        <dbReference type="ARBA" id="ARBA00032230"/>
    </source>
</evidence>
<dbReference type="Gene3D" id="2.60.40.10">
    <property type="entry name" value="Immunoglobulins"/>
    <property type="match status" value="2"/>
</dbReference>
<dbReference type="Pfam" id="PF16353">
    <property type="entry name" value="LacZ_4"/>
    <property type="match status" value="1"/>
</dbReference>
<keyword evidence="13" id="KW-1185">Reference proteome</keyword>
<evidence type="ECO:0000256" key="8">
    <source>
        <dbReference type="ARBA" id="ARBA00023295"/>
    </source>
</evidence>
<dbReference type="InterPro" id="IPR017853">
    <property type="entry name" value="GH"/>
</dbReference>
<dbReference type="InterPro" id="IPR032312">
    <property type="entry name" value="LacZ_4"/>
</dbReference>
<sequence>MKHFSYSKYLQYVILLFMVVSFSGRAQEYPEWQRLDILSVNTEKARAGFHYYNSEADALRDDYINSGNYKSLNGTWKFHFAEVPEKRPVDFYKPGYDLSGWDDIQVPGDWQMQGYDFPLYVSAGFTFKINPPFVDSTYNPVGSYKRKFQVPREWKNKKVFLHFGAVNSAFYVWVNGKKAGYKEGTKTPAEFDITGYLQEGENTVSVEVYRWSSASYLEDQDFWRLSGIERDVYLFATPKTRIQDFFVIPALDENYDKGIMKGYAVIKAEKRINKLRLEVKLWDADKVISEINKPVENIENDTLTFQMSGLTIKHWTAETPDLYRLTLTVKDKDETLMATSLKIGFRTSEIKGGQLLINGKPVLIKGVNHHEHDQYTGHVISRQSMLRDIELFKQNNINAVRNSHYPADPYWYQLCDEYGIYVIDEANLESHGFGYDEDKTPANKPEFEKMHHDRIERMMQTNKNHPSVIIWSMGNEAGDGPAFIKNYHWLKIHDPSRPVQYERAERGKSFKEPHTDIIPWMYAGMDYIKENYLGQYPNRPFIWCEYAHAMGNSTGNLTDLWDFVYEHPQVQGGFIWDWVDQGFVKKGENGKEYWAYGGDFGPDRYRNDANFVINGLVNPDRTPHPALYEVKDIYQDIDVSLKEFTENEFTFEIKNRFFFTNLNEFEMSYNLFKNGRLIQQENAENYTIKPGEQAYIRYRLNTDDENAEYFINFYFKTKETKDLIPQGYVIARKQIMLQEGKTEIPRLTSGKLKVNSNKSSLVISNDDFEILFDKNTGFLSGYTFQEKELLKKGPQPDFWRAPTDNDFGNGFPKRSEAWKKATQHTKLTTFNIDKSKNRVEVTASYTLYPVSSKIDMVYEVFANGVIKVNNRFEFNGDAEKLSSLPRFGNSMVLPQDYKNVSWYGRGPHENYWDRKTSAFVGIYKTGVDNLYVPYIRPQENGYRTDNRWVKLTNTSGNGLKFIGIPTISFSALRNPASDFDPGIKKAQRHTTDIVPRDEIYLNIDYKQMGVGGDNSWGARTYEKYQLKPGNYNYEYYLQPIINDP</sequence>
<keyword evidence="7" id="KW-0106">Calcium</keyword>
<dbReference type="InterPro" id="IPR008979">
    <property type="entry name" value="Galactose-bd-like_sf"/>
</dbReference>
<dbReference type="InterPro" id="IPR006102">
    <property type="entry name" value="Ig-like_GH2"/>
</dbReference>
<dbReference type="InterPro" id="IPR050347">
    <property type="entry name" value="Bact_Beta-galactosidase"/>
</dbReference>
<feature type="domain" description="Beta galactosidase small chain/" evidence="11">
    <location>
        <begin position="762"/>
        <end position="1038"/>
    </location>
</feature>
<comment type="catalytic activity">
    <reaction evidence="1 10">
        <text>Hydrolysis of terminal non-reducing beta-D-galactose residues in beta-D-galactosides.</text>
        <dbReference type="EC" id="3.2.1.23"/>
    </reaction>
</comment>
<dbReference type="Pfam" id="PF02837">
    <property type="entry name" value="Glyco_hydro_2_N"/>
    <property type="match status" value="1"/>
</dbReference>
<dbReference type="RefSeq" id="WP_255843636.1">
    <property type="nucleotide sequence ID" value="NZ_CP094358.1"/>
</dbReference>
<dbReference type="Gene3D" id="2.60.120.260">
    <property type="entry name" value="Galactose-binding domain-like"/>
    <property type="match status" value="1"/>
</dbReference>
<evidence type="ECO:0000313" key="12">
    <source>
        <dbReference type="EMBL" id="UOB17856.1"/>
    </source>
</evidence>
<dbReference type="InterPro" id="IPR013783">
    <property type="entry name" value="Ig-like_fold"/>
</dbReference>
<dbReference type="GO" id="GO:0009341">
    <property type="term" value="C:beta-galactosidase complex"/>
    <property type="evidence" value="ECO:0007669"/>
    <property type="project" value="InterPro"/>
</dbReference>
<dbReference type="SUPFAM" id="SSF49303">
    <property type="entry name" value="beta-Galactosidase/glucuronidase domain"/>
    <property type="match status" value="2"/>
</dbReference>
<evidence type="ECO:0000256" key="4">
    <source>
        <dbReference type="ARBA" id="ARBA00011245"/>
    </source>
</evidence>
<dbReference type="InterPro" id="IPR011013">
    <property type="entry name" value="Gal_mutarotase_sf_dom"/>
</dbReference>
<evidence type="ECO:0000256" key="3">
    <source>
        <dbReference type="ARBA" id="ARBA00007401"/>
    </source>
</evidence>
<dbReference type="Gene3D" id="3.20.20.80">
    <property type="entry name" value="Glycosidases"/>
    <property type="match status" value="1"/>
</dbReference>
<evidence type="ECO:0000313" key="13">
    <source>
        <dbReference type="Proteomes" id="UP000831290"/>
    </source>
</evidence>
<dbReference type="InterPro" id="IPR004199">
    <property type="entry name" value="B-gal_small/dom_5"/>
</dbReference>
<dbReference type="EMBL" id="CP094358">
    <property type="protein sequence ID" value="UOB17856.1"/>
    <property type="molecule type" value="Genomic_DNA"/>
</dbReference>
<dbReference type="InterPro" id="IPR023230">
    <property type="entry name" value="Glyco_hydro_2_CS"/>
</dbReference>
<dbReference type="InterPro" id="IPR006103">
    <property type="entry name" value="Glyco_hydro_2_cat"/>
</dbReference>
<dbReference type="SMART" id="SM01038">
    <property type="entry name" value="Bgal_small_N"/>
    <property type="match status" value="1"/>
</dbReference>
<dbReference type="GO" id="GO:0030246">
    <property type="term" value="F:carbohydrate binding"/>
    <property type="evidence" value="ECO:0007669"/>
    <property type="project" value="InterPro"/>
</dbReference>